<feature type="domain" description="Lipid A biosynthesis N-terminal" evidence="2">
    <location>
        <begin position="19"/>
        <end position="90"/>
    </location>
</feature>
<protein>
    <submittedName>
        <fullName evidence="3">Lipid-A-disaccharide synthase N-terminal domain-containing protein</fullName>
    </submittedName>
</protein>
<dbReference type="SMART" id="SM01259">
    <property type="entry name" value="LAB_N"/>
    <property type="match status" value="1"/>
</dbReference>
<keyword evidence="4" id="KW-1185">Reference proteome</keyword>
<feature type="transmembrane region" description="Helical" evidence="1">
    <location>
        <begin position="45"/>
        <end position="66"/>
    </location>
</feature>
<evidence type="ECO:0000256" key="1">
    <source>
        <dbReference type="SAM" id="Phobius"/>
    </source>
</evidence>
<keyword evidence="1" id="KW-1133">Transmembrane helix</keyword>
<reference evidence="3 4" key="1">
    <citation type="submission" date="2020-09" db="EMBL/GenBank/DDBJ databases">
        <title>Paenibacillus sp. strain PR3 16S rRNA gene Genome sequencing and assembly.</title>
        <authorList>
            <person name="Kim J."/>
        </authorList>
    </citation>
    <scope>NUCLEOTIDE SEQUENCE [LARGE SCALE GENOMIC DNA]</scope>
    <source>
        <strain evidence="3 4">PR3</strain>
    </source>
</reference>
<dbReference type="EMBL" id="JACXZA010000001">
    <property type="protein sequence ID" value="MBD3917714.1"/>
    <property type="molecule type" value="Genomic_DNA"/>
</dbReference>
<dbReference type="RefSeq" id="WP_191201987.1">
    <property type="nucleotide sequence ID" value="NZ_JACXZA010000001.1"/>
</dbReference>
<evidence type="ECO:0000313" key="4">
    <source>
        <dbReference type="Proteomes" id="UP000609346"/>
    </source>
</evidence>
<evidence type="ECO:0000259" key="2">
    <source>
        <dbReference type="SMART" id="SM01259"/>
    </source>
</evidence>
<dbReference type="Pfam" id="PF07578">
    <property type="entry name" value="LAB_N"/>
    <property type="match status" value="1"/>
</dbReference>
<proteinExistence type="predicted"/>
<feature type="transmembrane region" description="Helical" evidence="1">
    <location>
        <begin position="72"/>
        <end position="89"/>
    </location>
</feature>
<keyword evidence="1" id="KW-0812">Transmembrane</keyword>
<comment type="caution">
    <text evidence="3">The sequence shown here is derived from an EMBL/GenBank/DDBJ whole genome shotgun (WGS) entry which is preliminary data.</text>
</comment>
<keyword evidence="1" id="KW-0472">Membrane</keyword>
<gene>
    <name evidence="3" type="ORF">H8B09_03040</name>
</gene>
<sequence length="120" mass="13695">MRSYIFGSLSWSEICWVVFGFAGQIMFSLRFVTQWLASEKAKQTVIPMSFWVYSILGSAILSAYALYRRDPVFLLGQLPSVFVYFRNIMINRKAARKAEDDAAAVVNKHVQNSNVRSIDS</sequence>
<dbReference type="InterPro" id="IPR011499">
    <property type="entry name" value="Lipid_A_biosynth_N"/>
</dbReference>
<accession>A0ABR8MT58</accession>
<organism evidence="3 4">
    <name type="scientific">Paenibacillus terricola</name>
    <dbReference type="NCBI Taxonomy" id="2763503"/>
    <lineage>
        <taxon>Bacteria</taxon>
        <taxon>Bacillati</taxon>
        <taxon>Bacillota</taxon>
        <taxon>Bacilli</taxon>
        <taxon>Bacillales</taxon>
        <taxon>Paenibacillaceae</taxon>
        <taxon>Paenibacillus</taxon>
    </lineage>
</organism>
<evidence type="ECO:0000313" key="3">
    <source>
        <dbReference type="EMBL" id="MBD3917714.1"/>
    </source>
</evidence>
<name>A0ABR8MT58_9BACL</name>
<feature type="transmembrane region" description="Helical" evidence="1">
    <location>
        <begin position="14"/>
        <end position="33"/>
    </location>
</feature>
<dbReference type="Proteomes" id="UP000609346">
    <property type="component" value="Unassembled WGS sequence"/>
</dbReference>